<evidence type="ECO:0000313" key="2">
    <source>
        <dbReference type="Proteomes" id="UP001231649"/>
    </source>
</evidence>
<proteinExistence type="predicted"/>
<dbReference type="Proteomes" id="UP001231649">
    <property type="component" value="Chromosome 23"/>
</dbReference>
<sequence length="604" mass="66487">MAVNSPGGYPPLSPKPHTPKSPRHFIFPQKSPSIASSTSSSGYYTPQSGCSYDKHNQPPKSPIAHGHRSPMSPRHFAFPQKSPSGRSSPCVERTNLHYTTSLKHSRREKSRSPKPPPVHIHTNPGYVSPKHTRKLYGSTSTVSSPRLVTSPSIVSSHTDDSTDAMPGTPSAILHDADDECTTISSKICRKSTSDLTDMTDDTPHTRSTSISRPCSPMRRGSMKGGLAYLASRRGSRESTMSNCDSVEDIGPLNFQNTVRGRQRRTSNFLELPVVEHSRPRVCSLPEKPYNPRVSDDLYRLRTFSITTKGGVVNCGDSICNRRSRSNTSVNSTNSRASDRSPFDGSCCSGYRPVDSASLDTPDEDEMDPIPKYRVVLLGDAGVGKTALVSQFMTSEYMNTYDASLDKRDSSKNKNDDEFGEKSVSVLLDGEESEMIFIDHPSTEMSVENCLSTYEPHACVVVYSVVAKSSFIRSAELLAYLAREQFTVERTVVLVGNKADLARARQVSTNEGKGLATSRDCKFIETSSGIQHNVDELLVGILKQIRLKESRDKKHAKKVGKQEAKQPKLASSRTHISLSIARELLQKICINDISKSKSCENLHVL</sequence>
<evidence type="ECO:0000313" key="1">
    <source>
        <dbReference type="EMBL" id="KAJ8710821.1"/>
    </source>
</evidence>
<protein>
    <submittedName>
        <fullName evidence="1">Uncharacterized protein</fullName>
    </submittedName>
</protein>
<name>A0ACC2QAZ1_9NEOP</name>
<keyword evidence="2" id="KW-1185">Reference proteome</keyword>
<accession>A0ACC2QAZ1</accession>
<comment type="caution">
    <text evidence="1">The sequence shown here is derived from an EMBL/GenBank/DDBJ whole genome shotgun (WGS) entry which is preliminary data.</text>
</comment>
<dbReference type="EMBL" id="CM056799">
    <property type="protein sequence ID" value="KAJ8710821.1"/>
    <property type="molecule type" value="Genomic_DNA"/>
</dbReference>
<gene>
    <name evidence="1" type="ORF">PYW08_009336</name>
</gene>
<reference evidence="1" key="1">
    <citation type="submission" date="2023-03" db="EMBL/GenBank/DDBJ databases">
        <title>Chromosome-level genomes of two armyworms, Mythimna separata and Mythimna loreyi, provide insights into the biosynthesis and reception of sex pheromones.</title>
        <authorList>
            <person name="Zhao H."/>
        </authorList>
    </citation>
    <scope>NUCLEOTIDE SEQUENCE</scope>
    <source>
        <strain evidence="1">BeijingLab</strain>
    </source>
</reference>
<organism evidence="1 2">
    <name type="scientific">Mythimna loreyi</name>
    <dbReference type="NCBI Taxonomy" id="667449"/>
    <lineage>
        <taxon>Eukaryota</taxon>
        <taxon>Metazoa</taxon>
        <taxon>Ecdysozoa</taxon>
        <taxon>Arthropoda</taxon>
        <taxon>Hexapoda</taxon>
        <taxon>Insecta</taxon>
        <taxon>Pterygota</taxon>
        <taxon>Neoptera</taxon>
        <taxon>Endopterygota</taxon>
        <taxon>Lepidoptera</taxon>
        <taxon>Glossata</taxon>
        <taxon>Ditrysia</taxon>
        <taxon>Noctuoidea</taxon>
        <taxon>Noctuidae</taxon>
        <taxon>Noctuinae</taxon>
        <taxon>Hadenini</taxon>
        <taxon>Mythimna</taxon>
    </lineage>
</organism>